<evidence type="ECO:0000259" key="3">
    <source>
        <dbReference type="Pfam" id="PF13525"/>
    </source>
</evidence>
<dbReference type="EMBL" id="JABFRW010000053">
    <property type="protein sequence ID" value="NOT33512.1"/>
    <property type="molecule type" value="Genomic_DNA"/>
</dbReference>
<dbReference type="Gene3D" id="1.25.40.10">
    <property type="entry name" value="Tetratricopeptide repeat domain"/>
    <property type="match status" value="4"/>
</dbReference>
<feature type="region of interest" description="Disordered" evidence="2">
    <location>
        <begin position="925"/>
        <end position="972"/>
    </location>
</feature>
<keyword evidence="1" id="KW-0732">Signal</keyword>
<evidence type="ECO:0000256" key="2">
    <source>
        <dbReference type="SAM" id="MobiDB-lite"/>
    </source>
</evidence>
<feature type="compositionally biased region" description="Basic and acidic residues" evidence="2">
    <location>
        <begin position="925"/>
        <end position="942"/>
    </location>
</feature>
<dbReference type="Pfam" id="PF13432">
    <property type="entry name" value="TPR_16"/>
    <property type="match status" value="2"/>
</dbReference>
<evidence type="ECO:0000313" key="4">
    <source>
        <dbReference type="EMBL" id="NOT33512.1"/>
    </source>
</evidence>
<gene>
    <name evidence="4" type="ORF">HOP12_04995</name>
</gene>
<dbReference type="Pfam" id="PF13174">
    <property type="entry name" value="TPR_6"/>
    <property type="match status" value="1"/>
</dbReference>
<feature type="domain" description="Outer membrane lipoprotein BamD-like" evidence="3">
    <location>
        <begin position="590"/>
        <end position="665"/>
    </location>
</feature>
<dbReference type="SUPFAM" id="SSF48452">
    <property type="entry name" value="TPR-like"/>
    <property type="match status" value="2"/>
</dbReference>
<name>A0A849SDQ9_UNCEI</name>
<dbReference type="SMART" id="SM00028">
    <property type="entry name" value="TPR"/>
    <property type="match status" value="6"/>
</dbReference>
<dbReference type="InterPro" id="IPR011990">
    <property type="entry name" value="TPR-like_helical_dom_sf"/>
</dbReference>
<evidence type="ECO:0000256" key="1">
    <source>
        <dbReference type="ARBA" id="ARBA00022729"/>
    </source>
</evidence>
<dbReference type="AlphaFoldDB" id="A0A849SDQ9"/>
<organism evidence="4 5">
    <name type="scientific">Eiseniibacteriota bacterium</name>
    <dbReference type="NCBI Taxonomy" id="2212470"/>
    <lineage>
        <taxon>Bacteria</taxon>
        <taxon>Candidatus Eiseniibacteriota</taxon>
    </lineage>
</organism>
<accession>A0A849SDQ9</accession>
<evidence type="ECO:0000313" key="5">
    <source>
        <dbReference type="Proteomes" id="UP000580839"/>
    </source>
</evidence>
<reference evidence="4 5" key="1">
    <citation type="submission" date="2020-04" db="EMBL/GenBank/DDBJ databases">
        <title>Metagenomic profiling of ammonia- and methane-oxidizing microorganisms in a Dutch drinking water treatment plant.</title>
        <authorList>
            <person name="Poghosyan L."/>
            <person name="Leucker S."/>
        </authorList>
    </citation>
    <scope>NUCLEOTIDE SEQUENCE [LARGE SCALE GENOMIC DNA]</scope>
    <source>
        <strain evidence="4">S-RSF-IL-03</strain>
    </source>
</reference>
<dbReference type="Proteomes" id="UP000580839">
    <property type="component" value="Unassembled WGS sequence"/>
</dbReference>
<dbReference type="InterPro" id="IPR019734">
    <property type="entry name" value="TPR_rpt"/>
</dbReference>
<dbReference type="InterPro" id="IPR039565">
    <property type="entry name" value="BamD-like"/>
</dbReference>
<proteinExistence type="predicted"/>
<sequence length="972" mass="107876">AVAWRAQAIGSLRSFLERHPKSFARGEMRFRLADLLLLEARQEFRSRMAVFLKAQSEGRPTGALPLLTHGPALALYRAILAEDPQFEHLDAVRFNAAMILADEGDPGAERFFAELIEHHPDSPYGQEAHLRMGDLRFNDKRFAECVPFFQKAAEGPDPSLQVIALYKMGWAHFNRDKFEDAADGFRAVLDLYASGKRLEIKADIEREAEQYLVHSLAGAGGAGAYARYFDRIGDRPYARRVLLSLGQHYRRFGQLADAAAADQLFLERHPLEADALLSAQRLVETHLRADHADAARDARLAWATRFSPGSDWAKAQGSDSLRQAGAGFARSSILSVAHDHHLAAREKGRESDWRTALELYETLLSKWPDDAVADEIHLQAGEARTKLGQYALALHHYEAAERSSQDSIAVLARWQRVAVTDAWYESTRGSGTQRAALGSDSLAREMMRASDALLEKHPDHAKAADLRWRTANLTFAHGWYDRAAHDFELLATRHAADPRAPRAAILRADALYRLGTFADAGRAYEEALASAKSAGVDSLVRRATAAIPVAYYREAEAAVAADSSKHGSHAQLFEKVAARFPDFPHASLSQYRAGLAWLEDGNTGEGVRALQTLIERFPGSEYVRDAHLQIAKAWEQRKDATRSAEAYARFVERFPRDSTAREAWLKAADLFASGGADTRAEELRLSYVKRYPNDTENVMEIYESMARRELAALGTARPISTLVALPAPKLAKGAKAPKKPAVAAPTSRLAEYLKQAEAHPKLAAKDVLAQVAYLRGEEARTACDALALKLPLPRSIAAKQKQLDQVMVHYRGSVDHGIAEWANASTYRIGETLVGFGEALQKSERPADLKGDALTAYEEVLATHASTFYDRGEEVWSDLMRRKGRETPEDPWVVKAQGSLWHRIGGKFFFRPEVEYPLVAAAEVDRIDADRRDERGDQDTPKRSKKAKKERESKGGGSDAARDHSQRQGGDR</sequence>
<comment type="caution">
    <text evidence="4">The sequence shown here is derived from an EMBL/GenBank/DDBJ whole genome shotgun (WGS) entry which is preliminary data.</text>
</comment>
<protein>
    <submittedName>
        <fullName evidence="4">Tetratricopeptide repeat protein</fullName>
    </submittedName>
</protein>
<dbReference type="Pfam" id="PF13525">
    <property type="entry name" value="YfiO"/>
    <property type="match status" value="1"/>
</dbReference>
<feature type="non-terminal residue" evidence="4">
    <location>
        <position position="1"/>
    </location>
</feature>
<feature type="compositionally biased region" description="Basic and acidic residues" evidence="2">
    <location>
        <begin position="949"/>
        <end position="972"/>
    </location>
</feature>